<reference evidence="1 2" key="2">
    <citation type="submission" date="2019-09" db="EMBL/GenBank/DDBJ databases">
        <title>Strain-level analysis of Eubacterium rectale using genomes from metagenomes.</title>
        <authorList>
            <person name="Karcher N."/>
            <person name="Segata N."/>
        </authorList>
    </citation>
    <scope>NUCLEOTIDE SEQUENCE [LARGE SCALE GENOMIC DNA]</scope>
    <source>
        <strain evidence="1 2">L2-21</strain>
    </source>
</reference>
<comment type="caution">
    <text evidence="1">The sequence shown here is derived from an EMBL/GenBank/DDBJ whole genome shotgun (WGS) entry which is preliminary data.</text>
</comment>
<dbReference type="RefSeq" id="WP_148884676.1">
    <property type="nucleotide sequence ID" value="NZ_VSTG01000001.1"/>
</dbReference>
<protein>
    <submittedName>
        <fullName evidence="1">Uncharacterized protein</fullName>
    </submittedName>
</protein>
<reference evidence="1 2" key="1">
    <citation type="submission" date="2019-08" db="EMBL/GenBank/DDBJ databases">
        <authorList>
            <person name="Duncan S."/>
            <person name="Walker A."/>
        </authorList>
    </citation>
    <scope>NUCLEOTIDE SEQUENCE [LARGE SCALE GENOMIC DNA]</scope>
    <source>
        <strain evidence="1 2">L2-21</strain>
    </source>
</reference>
<dbReference type="EMBL" id="VSTG01000001">
    <property type="protein sequence ID" value="TYL60087.1"/>
    <property type="molecule type" value="Genomic_DNA"/>
</dbReference>
<proteinExistence type="predicted"/>
<dbReference type="AlphaFoldDB" id="A0A5S4VLX8"/>
<dbReference type="Proteomes" id="UP000324325">
    <property type="component" value="Unassembled WGS sequence"/>
</dbReference>
<evidence type="ECO:0000313" key="1">
    <source>
        <dbReference type="EMBL" id="TYL60087.1"/>
    </source>
</evidence>
<name>A0A5S4VLX8_9FIRM</name>
<sequence>MPVLYNKKKYIPGVYKNPSNYDNIKIYIVVPDDPCDASIYGVFRDKRKAELYAEIHDLVVTELETMDEEEIVFGWKVSVIFMNNPKKATIYISKCEIEPFCRNNETRVESFSAYPYRHSNLVLYMTRYIRDEHATEEQIRLTYKKVALDIMAYCEERASSGYKVSQINEFLKSKVERGYFK</sequence>
<accession>A0A5S4VLX8</accession>
<gene>
    <name evidence="1" type="ORF">FYL37_00345</name>
</gene>
<evidence type="ECO:0000313" key="2">
    <source>
        <dbReference type="Proteomes" id="UP000324325"/>
    </source>
</evidence>
<organism evidence="1 2">
    <name type="scientific">Agathobacter rectalis</name>
    <dbReference type="NCBI Taxonomy" id="39491"/>
    <lineage>
        <taxon>Bacteria</taxon>
        <taxon>Bacillati</taxon>
        <taxon>Bacillota</taxon>
        <taxon>Clostridia</taxon>
        <taxon>Lachnospirales</taxon>
        <taxon>Lachnospiraceae</taxon>
        <taxon>Agathobacter</taxon>
    </lineage>
</organism>